<dbReference type="PROSITE" id="PS51197">
    <property type="entry name" value="HTH_RRF2_2"/>
    <property type="match status" value="1"/>
</dbReference>
<dbReference type="GO" id="GO:0003677">
    <property type="term" value="F:DNA binding"/>
    <property type="evidence" value="ECO:0007669"/>
    <property type="project" value="UniProtKB-KW"/>
</dbReference>
<dbReference type="PATRIC" id="fig|1280950.3.peg.1243"/>
<dbReference type="AlphaFoldDB" id="A0A059FS34"/>
<gene>
    <name evidence="2" type="ORF">HJO_06185</name>
</gene>
<organism evidence="2 3">
    <name type="scientific">Hyphomonas johnsonii MHS-2</name>
    <dbReference type="NCBI Taxonomy" id="1280950"/>
    <lineage>
        <taxon>Bacteria</taxon>
        <taxon>Pseudomonadati</taxon>
        <taxon>Pseudomonadota</taxon>
        <taxon>Alphaproteobacteria</taxon>
        <taxon>Hyphomonadales</taxon>
        <taxon>Hyphomonadaceae</taxon>
        <taxon>Hyphomonas</taxon>
    </lineage>
</organism>
<keyword evidence="1" id="KW-0238">DNA-binding</keyword>
<name>A0A059FS34_9PROT</name>
<evidence type="ECO:0000313" key="2">
    <source>
        <dbReference type="EMBL" id="KCZ93422.1"/>
    </source>
</evidence>
<dbReference type="Gene3D" id="1.10.10.10">
    <property type="entry name" value="Winged helix-like DNA-binding domain superfamily/Winged helix DNA-binding domain"/>
    <property type="match status" value="1"/>
</dbReference>
<evidence type="ECO:0000256" key="1">
    <source>
        <dbReference type="ARBA" id="ARBA00023125"/>
    </source>
</evidence>
<dbReference type="Pfam" id="PF02082">
    <property type="entry name" value="Rrf2"/>
    <property type="match status" value="1"/>
</dbReference>
<accession>A0A059FS34</accession>
<dbReference type="EMBL" id="ARYK01000002">
    <property type="protein sequence ID" value="KCZ93422.1"/>
    <property type="molecule type" value="Genomic_DNA"/>
</dbReference>
<protein>
    <submittedName>
        <fullName evidence="2">HTH-type transcriptional regulator NsrR</fullName>
    </submittedName>
</protein>
<dbReference type="PANTHER" id="PTHR33221">
    <property type="entry name" value="WINGED HELIX-TURN-HELIX TRANSCRIPTIONAL REGULATOR, RRF2 FAMILY"/>
    <property type="match status" value="1"/>
</dbReference>
<dbReference type="InterPro" id="IPR036390">
    <property type="entry name" value="WH_DNA-bd_sf"/>
</dbReference>
<dbReference type="NCBIfam" id="TIGR00738">
    <property type="entry name" value="rrf2_super"/>
    <property type="match status" value="1"/>
</dbReference>
<dbReference type="SUPFAM" id="SSF46785">
    <property type="entry name" value="Winged helix' DNA-binding domain"/>
    <property type="match status" value="1"/>
</dbReference>
<dbReference type="InterPro" id="IPR036388">
    <property type="entry name" value="WH-like_DNA-bd_sf"/>
</dbReference>
<comment type="caution">
    <text evidence="2">The sequence shown here is derived from an EMBL/GenBank/DDBJ whole genome shotgun (WGS) entry which is preliminary data.</text>
</comment>
<evidence type="ECO:0000313" key="3">
    <source>
        <dbReference type="Proteomes" id="UP000025171"/>
    </source>
</evidence>
<dbReference type="eggNOG" id="COG1959">
    <property type="taxonomic scope" value="Bacteria"/>
</dbReference>
<dbReference type="GO" id="GO:0003700">
    <property type="term" value="F:DNA-binding transcription factor activity"/>
    <property type="evidence" value="ECO:0007669"/>
    <property type="project" value="TreeGrafter"/>
</dbReference>
<dbReference type="GO" id="GO:0005829">
    <property type="term" value="C:cytosol"/>
    <property type="evidence" value="ECO:0007669"/>
    <property type="project" value="TreeGrafter"/>
</dbReference>
<dbReference type="InterPro" id="IPR000944">
    <property type="entry name" value="Tscrpt_reg_Rrf2"/>
</dbReference>
<sequence>MAASHPDRLITISEIAETYDLSRGHVMKIVNLLSHEGILEAVRGRNGGLRLREDPAHINLGALVRLTEPDFKLAECFGTPNNCLVSAYCKLPGPLNEALNAFLSALDKFSLEDMMLKPSQFTGPQPFNQPQRGPLLDQ</sequence>
<dbReference type="STRING" id="1280950.HJO_06185"/>
<keyword evidence="3" id="KW-1185">Reference proteome</keyword>
<dbReference type="Proteomes" id="UP000025171">
    <property type="component" value="Unassembled WGS sequence"/>
</dbReference>
<dbReference type="PANTHER" id="PTHR33221:SF4">
    <property type="entry name" value="HTH-TYPE TRANSCRIPTIONAL REPRESSOR NSRR"/>
    <property type="match status" value="1"/>
</dbReference>
<proteinExistence type="predicted"/>
<reference evidence="2 3" key="1">
    <citation type="journal article" date="2014" name="Antonie Van Leeuwenhoek">
        <title>Hyphomonas beringensis sp. nov. and Hyphomonas chukchiensis sp. nov., isolated from surface seawater of the Bering Sea and Chukchi Sea.</title>
        <authorList>
            <person name="Li C."/>
            <person name="Lai Q."/>
            <person name="Li G."/>
            <person name="Dong C."/>
            <person name="Wang J."/>
            <person name="Liao Y."/>
            <person name="Shao Z."/>
        </authorList>
    </citation>
    <scope>NUCLEOTIDE SEQUENCE [LARGE SCALE GENOMIC DNA]</scope>
    <source>
        <strain evidence="2 3">MHS-2</strain>
    </source>
</reference>